<feature type="non-terminal residue" evidence="2">
    <location>
        <position position="1"/>
    </location>
</feature>
<dbReference type="Proteomes" id="UP000053149">
    <property type="component" value="Unassembled WGS sequence"/>
</dbReference>
<name>A0AAW3DNN3_9AVES</name>
<gene>
    <name evidence="2" type="ORF">N339_06206</name>
</gene>
<dbReference type="EMBL" id="JMFR01087344">
    <property type="protein sequence ID" value="KFV01784.1"/>
    <property type="molecule type" value="Genomic_DNA"/>
</dbReference>
<dbReference type="Pfam" id="PF17662">
    <property type="entry name" value="DUF5524"/>
    <property type="match status" value="1"/>
</dbReference>
<proteinExistence type="predicted"/>
<evidence type="ECO:0000256" key="1">
    <source>
        <dbReference type="SAM" id="MobiDB-lite"/>
    </source>
</evidence>
<feature type="region of interest" description="Disordered" evidence="1">
    <location>
        <begin position="148"/>
        <end position="179"/>
    </location>
</feature>
<evidence type="ECO:0000313" key="2">
    <source>
        <dbReference type="EMBL" id="KFV01784.1"/>
    </source>
</evidence>
<dbReference type="AlphaFoldDB" id="A0AAW3DNN3"/>
<feature type="region of interest" description="Disordered" evidence="1">
    <location>
        <begin position="200"/>
        <end position="238"/>
    </location>
</feature>
<accession>A0AAW3DNN3</accession>
<dbReference type="PANTHER" id="PTHR31097">
    <property type="entry name" value="SI:DKEY-276J7.1"/>
    <property type="match status" value="1"/>
</dbReference>
<evidence type="ECO:0000313" key="3">
    <source>
        <dbReference type="Proteomes" id="UP000053149"/>
    </source>
</evidence>
<keyword evidence="3" id="KW-1185">Reference proteome</keyword>
<protein>
    <submittedName>
        <fullName evidence="2">Uncharacterized protein C7orf57</fullName>
    </submittedName>
</protein>
<reference evidence="2 3" key="1">
    <citation type="journal article" date="2014" name="Science">
        <title>Comparative genomics reveals insights into avian genome evolution and adaptation.</title>
        <authorList>
            <consortium name="Avian Genome Consortium"/>
            <person name="Zhang G."/>
            <person name="Li C."/>
            <person name="Li Q."/>
            <person name="Li B."/>
            <person name="Larkin D.M."/>
            <person name="Lee C."/>
            <person name="Storz J.F."/>
            <person name="Antunes A."/>
            <person name="Greenwold M.J."/>
            <person name="Meredith R.W."/>
            <person name="Odeen A."/>
            <person name="Cui J."/>
            <person name="Zhou Q."/>
            <person name="Xu L."/>
            <person name="Pan H."/>
            <person name="Wang Z."/>
            <person name="Jin L."/>
            <person name="Zhang P."/>
            <person name="Hu H."/>
            <person name="Yang W."/>
            <person name="Hu J."/>
            <person name="Xiao J."/>
            <person name="Yang Z."/>
            <person name="Liu Y."/>
            <person name="Xie Q."/>
            <person name="Yu H."/>
            <person name="Lian J."/>
            <person name="Wen P."/>
            <person name="Zhang F."/>
            <person name="Li H."/>
            <person name="Zeng Y."/>
            <person name="Xiong Z."/>
            <person name="Liu S."/>
            <person name="Zhou L."/>
            <person name="Huang Z."/>
            <person name="An N."/>
            <person name="Wang J."/>
            <person name="Zheng Q."/>
            <person name="Xiong Y."/>
            <person name="Wang G."/>
            <person name="Wang B."/>
            <person name="Wang J."/>
            <person name="Fan Y."/>
            <person name="da Fonseca R.R."/>
            <person name="Alfaro-Nunez A."/>
            <person name="Schubert M."/>
            <person name="Orlando L."/>
            <person name="Mourier T."/>
            <person name="Howard J.T."/>
            <person name="Ganapathy G."/>
            <person name="Pfenning A."/>
            <person name="Whitney O."/>
            <person name="Rivas M.V."/>
            <person name="Hara E."/>
            <person name="Smith J."/>
            <person name="Farre M."/>
            <person name="Narayan J."/>
            <person name="Slavov G."/>
            <person name="Romanov M.N."/>
            <person name="Borges R."/>
            <person name="Machado J.P."/>
            <person name="Khan I."/>
            <person name="Springer M.S."/>
            <person name="Gatesy J."/>
            <person name="Hoffmann F.G."/>
            <person name="Opazo J.C."/>
            <person name="Hastad O."/>
            <person name="Sawyer R.H."/>
            <person name="Kim H."/>
            <person name="Kim K.W."/>
            <person name="Kim H.J."/>
            <person name="Cho S."/>
            <person name="Li N."/>
            <person name="Huang Y."/>
            <person name="Bruford M.W."/>
            <person name="Zhan X."/>
            <person name="Dixon A."/>
            <person name="Bertelsen M.F."/>
            <person name="Derryberry E."/>
            <person name="Warren W."/>
            <person name="Wilson R.K."/>
            <person name="Li S."/>
            <person name="Ray D.A."/>
            <person name="Green R.E."/>
            <person name="O'Brien S.J."/>
            <person name="Griffin D."/>
            <person name="Johnson W.E."/>
            <person name="Haussler D."/>
            <person name="Ryder O.A."/>
            <person name="Willerslev E."/>
            <person name="Graves G.R."/>
            <person name="Alstrom P."/>
            <person name="Fjeldsa J."/>
            <person name="Mindell D.P."/>
            <person name="Edwards S.V."/>
            <person name="Braun E.L."/>
            <person name="Rahbek C."/>
            <person name="Burt D.W."/>
            <person name="Houde P."/>
            <person name="Zhang Y."/>
            <person name="Yang H."/>
            <person name="Wang J."/>
            <person name="Jarvis E.D."/>
            <person name="Gilbert M.T."/>
            <person name="Wang J."/>
        </authorList>
    </citation>
    <scope>NUCLEOTIDE SEQUENCE [LARGE SCALE GENOMIC DNA]</scope>
    <source>
        <strain evidence="2">BGI_N339</strain>
    </source>
</reference>
<organism evidence="2 3">
    <name type="scientific">Pterocles gutturalis</name>
    <name type="common">yellow-throated sandgrouse</name>
    <dbReference type="NCBI Taxonomy" id="240206"/>
    <lineage>
        <taxon>Eukaryota</taxon>
        <taxon>Metazoa</taxon>
        <taxon>Chordata</taxon>
        <taxon>Craniata</taxon>
        <taxon>Vertebrata</taxon>
        <taxon>Euteleostomi</taxon>
        <taxon>Archelosauria</taxon>
        <taxon>Archosauria</taxon>
        <taxon>Dinosauria</taxon>
        <taxon>Saurischia</taxon>
        <taxon>Theropoda</taxon>
        <taxon>Coelurosauria</taxon>
        <taxon>Aves</taxon>
        <taxon>Neognathae</taxon>
        <taxon>Neoaves</taxon>
        <taxon>Columbimorphae</taxon>
        <taxon>Pterocliformes</taxon>
        <taxon>Pteroclidae</taxon>
        <taxon>Pterocles</taxon>
    </lineage>
</organism>
<comment type="caution">
    <text evidence="2">The sequence shown here is derived from an EMBL/GenBank/DDBJ whole genome shotgun (WGS) entry which is preliminary data.</text>
</comment>
<dbReference type="PANTHER" id="PTHR31097:SF2">
    <property type="entry name" value="CHROMOSOME 7 OPEN READING FRAME 57"/>
    <property type="match status" value="1"/>
</dbReference>
<dbReference type="InterPro" id="IPR040247">
    <property type="entry name" value="DUF5524"/>
</dbReference>
<sequence length="238" mass="26714">PPTSWIPGPSDLAKAPHEVPSGCCRKWIKETNSAGVRLAKQGGRSDLLKPCAPVTMKSSPAAYAVPDWYSHCSNPTVTDEPRSCVSSLPDYMIHREFKADDHHDNRYERRRGTFDFDMKSVWQQDAEDEENTGKNKVKLPAINPKYTGRMTNVSTKKEFSGKNKLSFPPIPAQRKSEAVNFSKSISNGYGTEWFQQCTGWEKKIQETPENSEQSKEPSQSESAPASNKSKPPFQECNK</sequence>
<feature type="compositionally biased region" description="Low complexity" evidence="1">
    <location>
        <begin position="216"/>
        <end position="227"/>
    </location>
</feature>
<feature type="non-terminal residue" evidence="2">
    <location>
        <position position="238"/>
    </location>
</feature>